<proteinExistence type="predicted"/>
<feature type="transmembrane region" description="Helical" evidence="4">
    <location>
        <begin position="353"/>
        <end position="375"/>
    </location>
</feature>
<dbReference type="InterPro" id="IPR019734">
    <property type="entry name" value="TPR_rpt"/>
</dbReference>
<feature type="transmembrane region" description="Helical" evidence="4">
    <location>
        <begin position="407"/>
        <end position="424"/>
    </location>
</feature>
<feature type="repeat" description="TPR" evidence="3">
    <location>
        <begin position="492"/>
        <end position="525"/>
    </location>
</feature>
<keyword evidence="4" id="KW-0472">Membrane</keyword>
<dbReference type="InterPro" id="IPR011990">
    <property type="entry name" value="TPR-like_helical_dom_sf"/>
</dbReference>
<accession>A0A9D7XFM5</accession>
<feature type="transmembrane region" description="Helical" evidence="4">
    <location>
        <begin position="21"/>
        <end position="39"/>
    </location>
</feature>
<feature type="transmembrane region" description="Helical" evidence="4">
    <location>
        <begin position="107"/>
        <end position="128"/>
    </location>
</feature>
<reference evidence="5 6" key="1">
    <citation type="submission" date="2020-10" db="EMBL/GenBank/DDBJ databases">
        <title>Connecting structure to function with the recovery of over 1000 high-quality activated sludge metagenome-assembled genomes encoding full-length rRNA genes using long-read sequencing.</title>
        <authorList>
            <person name="Singleton C.M."/>
            <person name="Petriglieri F."/>
            <person name="Kristensen J.M."/>
            <person name="Kirkegaard R.H."/>
            <person name="Michaelsen T.Y."/>
            <person name="Andersen M.H."/>
            <person name="Karst S.M."/>
            <person name="Dueholm M.S."/>
            <person name="Nielsen P.H."/>
            <person name="Albertsen M."/>
        </authorList>
    </citation>
    <scope>NUCLEOTIDE SEQUENCE [LARGE SCALE GENOMIC DNA]</scope>
    <source>
        <strain evidence="5">Ribe_18-Q3-R11-54_BAT3C.373</strain>
    </source>
</reference>
<dbReference type="Gene3D" id="1.25.40.10">
    <property type="entry name" value="Tetratricopeptide repeat domain"/>
    <property type="match status" value="1"/>
</dbReference>
<evidence type="ECO:0000256" key="2">
    <source>
        <dbReference type="ARBA" id="ARBA00022803"/>
    </source>
</evidence>
<dbReference type="SUPFAM" id="SSF81901">
    <property type="entry name" value="HCP-like"/>
    <property type="match status" value="1"/>
</dbReference>
<dbReference type="Pfam" id="PF13181">
    <property type="entry name" value="TPR_8"/>
    <property type="match status" value="1"/>
</dbReference>
<dbReference type="PANTHER" id="PTHR44227:SF3">
    <property type="entry name" value="PROTEIN O-MANNOSYL-TRANSFERASE TMTC4"/>
    <property type="match status" value="1"/>
</dbReference>
<comment type="caution">
    <text evidence="5">The sequence shown here is derived from an EMBL/GenBank/DDBJ whole genome shotgun (WGS) entry which is preliminary data.</text>
</comment>
<dbReference type="PROSITE" id="PS50005">
    <property type="entry name" value="TPR"/>
    <property type="match status" value="3"/>
</dbReference>
<feature type="transmembrane region" description="Helical" evidence="4">
    <location>
        <begin position="237"/>
        <end position="258"/>
    </location>
</feature>
<dbReference type="AlphaFoldDB" id="A0A9D7XFM5"/>
<keyword evidence="4" id="KW-0812">Transmembrane</keyword>
<dbReference type="InterPro" id="IPR052346">
    <property type="entry name" value="O-mannosyl-transferase_TMTC"/>
</dbReference>
<dbReference type="Proteomes" id="UP000808349">
    <property type="component" value="Unassembled WGS sequence"/>
</dbReference>
<evidence type="ECO:0000256" key="1">
    <source>
        <dbReference type="ARBA" id="ARBA00022737"/>
    </source>
</evidence>
<keyword evidence="2 3" id="KW-0802">TPR repeat</keyword>
<keyword evidence="1" id="KW-0677">Repeat</keyword>
<dbReference type="Pfam" id="PF14559">
    <property type="entry name" value="TPR_19"/>
    <property type="match status" value="1"/>
</dbReference>
<dbReference type="Pfam" id="PF00515">
    <property type="entry name" value="TPR_1"/>
    <property type="match status" value="1"/>
</dbReference>
<feature type="transmembrane region" description="Helical" evidence="4">
    <location>
        <begin position="137"/>
        <end position="156"/>
    </location>
</feature>
<feature type="transmembrane region" description="Helical" evidence="4">
    <location>
        <begin position="382"/>
        <end position="401"/>
    </location>
</feature>
<name>A0A9D7XFM5_9BACT</name>
<feature type="transmembrane region" description="Helical" evidence="4">
    <location>
        <begin position="162"/>
        <end position="184"/>
    </location>
</feature>
<feature type="transmembrane region" description="Helical" evidence="4">
    <location>
        <begin position="328"/>
        <end position="347"/>
    </location>
</feature>
<evidence type="ECO:0000313" key="5">
    <source>
        <dbReference type="EMBL" id="MBK9719080.1"/>
    </source>
</evidence>
<feature type="transmembrane region" description="Helical" evidence="4">
    <location>
        <begin position="290"/>
        <end position="307"/>
    </location>
</feature>
<gene>
    <name evidence="5" type="ORF">IPO85_16500</name>
</gene>
<evidence type="ECO:0000256" key="3">
    <source>
        <dbReference type="PROSITE-ProRule" id="PRU00339"/>
    </source>
</evidence>
<dbReference type="SMART" id="SM00028">
    <property type="entry name" value="TPR"/>
    <property type="match status" value="4"/>
</dbReference>
<feature type="repeat" description="TPR" evidence="3">
    <location>
        <begin position="602"/>
        <end position="635"/>
    </location>
</feature>
<evidence type="ECO:0000256" key="4">
    <source>
        <dbReference type="SAM" id="Phobius"/>
    </source>
</evidence>
<feature type="repeat" description="TPR" evidence="3">
    <location>
        <begin position="568"/>
        <end position="601"/>
    </location>
</feature>
<organism evidence="5 6">
    <name type="scientific">Candidatus Defluviibacterium haderslevense</name>
    <dbReference type="NCBI Taxonomy" id="2981993"/>
    <lineage>
        <taxon>Bacteria</taxon>
        <taxon>Pseudomonadati</taxon>
        <taxon>Bacteroidota</taxon>
        <taxon>Saprospiria</taxon>
        <taxon>Saprospirales</taxon>
        <taxon>Saprospiraceae</taxon>
        <taxon>Candidatus Defluviibacterium</taxon>
    </lineage>
</organism>
<dbReference type="PANTHER" id="PTHR44227">
    <property type="match status" value="1"/>
</dbReference>
<sequence>MVNKWEHYFQQVFNNGKYHKLIISFFAFFIYANTTLNQFCVDDSIVITKNEYVTKGFSGIPNILNKDTFRGFFKKEGKDKLVSGGRYRPLTLVAFAILYQCVGANPFMFHLLCILCFILLCNFIYLVLLQLFRNQKLVSPIALAFLSTLFFVAHPIHTECVANIKGLDEVAALLFSILSFHFVLKWCDNNRPFHLMLSMVFLFLGLMSKENTISFLVLIPFATILFYKTSMGKTFKIFSALLLPVLIFLLIRGSILGWNPVEGISGELMNNPFLKFTNGKYVSMNLGERIGTISYTLVRYIGLLFIPHPLTSDYYPKHIVMHTMSSPISIFGFLGYISFIIVGMIQLKRNQIISFSIFLYLIPLFIVSNLVFSVGTLMGERFLFMSSLGFCILLAYVLLKYLNKTQVLWFSSIILFLYSVKTIARNMDWKDDRTIIFTDVKTSSNSAKINNAAGAVLLEDVMKDRESKASQVSLERAIKYLKKALEIHPKYFDANRLLGNAYFFKKEYSQAIAYYTEVLKYLPGDEESLTNLNITYREYARQLGMEQNNPTLAIEYLNKALVLEPNDQLTLNLLGVAYGTLSNYPKALEYFNRVLQLAPNSADSYFNLYLTYSNSGDKQKAAEFLMKAQNLDPNILSKYQGVK</sequence>
<dbReference type="EMBL" id="JADKFW010000015">
    <property type="protein sequence ID" value="MBK9719080.1"/>
    <property type="molecule type" value="Genomic_DNA"/>
</dbReference>
<keyword evidence="4" id="KW-1133">Transmembrane helix</keyword>
<evidence type="ECO:0000313" key="6">
    <source>
        <dbReference type="Proteomes" id="UP000808349"/>
    </source>
</evidence>
<protein>
    <submittedName>
        <fullName evidence="5">Tetratricopeptide repeat protein</fullName>
    </submittedName>
</protein>